<keyword evidence="9" id="KW-0443">Lipid metabolism</keyword>
<dbReference type="GO" id="GO:0005543">
    <property type="term" value="F:phospholipid binding"/>
    <property type="evidence" value="ECO:0007669"/>
    <property type="project" value="TreeGrafter"/>
</dbReference>
<evidence type="ECO:0000256" key="8">
    <source>
        <dbReference type="ARBA" id="ARBA00022679"/>
    </source>
</evidence>
<evidence type="ECO:0000256" key="11">
    <source>
        <dbReference type="NCBIfam" id="TIGR00215"/>
    </source>
</evidence>
<keyword evidence="7 12" id="KW-0328">Glycosyltransferase</keyword>
<sequence length="380" mass="42440">MPKHIAIIAGEESGDHHAADLVKELLFHDPSLQFSGMGGKHMQEAGVNIVANLAQFGVIGITAVIRHAFVIKKTFNIIKKHLKETKPDLVILVDCPGFNIPLAKFAKHKLGLRIIYYISPQIWAWKANRIHTLKACVDHMVVIFPFEKEIYQNAGVPVSFVGHPLVQRIKPSKDIEEIRKCLNLPKSKKLIALLPGSRRSEIEKHLPVLVKTAENLALIHHDLHFVIPIAQTLDPKLIKDFFKNSPIKISFINGQAIDVLACSHYVVVASGTASLECALMEKPMCIIYKGSFLSYLIAAKVIKVKYLGLCNLLQNKMIVPELLQYDCNTIELTKTLNDLLSDNLLQKKLTTRLAALKQSLSSEQADCSMVDVVRQELCKV</sequence>
<keyword evidence="5" id="KW-0444">Lipid biosynthesis</keyword>
<dbReference type="EC" id="2.4.1.182" evidence="3 11"/>
<dbReference type="GO" id="GO:0008915">
    <property type="term" value="F:lipid-A-disaccharide synthase activity"/>
    <property type="evidence" value="ECO:0007669"/>
    <property type="project" value="UniProtKB-UniRule"/>
</dbReference>
<dbReference type="SUPFAM" id="SSF53756">
    <property type="entry name" value="UDP-Glycosyltransferase/glycogen phosphorylase"/>
    <property type="match status" value="1"/>
</dbReference>
<accession>A0A378JMP3</accession>
<evidence type="ECO:0000256" key="10">
    <source>
        <dbReference type="ARBA" id="ARBA00048975"/>
    </source>
</evidence>
<protein>
    <recommendedName>
        <fullName evidence="4 11">Lipid-A-disaccharide synthase</fullName>
        <ecNumber evidence="3 11">2.4.1.182</ecNumber>
    </recommendedName>
</protein>
<dbReference type="NCBIfam" id="TIGR00215">
    <property type="entry name" value="lpxB"/>
    <property type="match status" value="1"/>
</dbReference>
<organism evidence="12 13">
    <name type="scientific">Legionella busanensis</name>
    <dbReference type="NCBI Taxonomy" id="190655"/>
    <lineage>
        <taxon>Bacteria</taxon>
        <taxon>Pseudomonadati</taxon>
        <taxon>Pseudomonadota</taxon>
        <taxon>Gammaproteobacteria</taxon>
        <taxon>Legionellales</taxon>
        <taxon>Legionellaceae</taxon>
        <taxon>Legionella</taxon>
    </lineage>
</organism>
<dbReference type="EMBL" id="UGOD01000001">
    <property type="protein sequence ID" value="STX51300.1"/>
    <property type="molecule type" value="Genomic_DNA"/>
</dbReference>
<dbReference type="PANTHER" id="PTHR30372">
    <property type="entry name" value="LIPID-A-DISACCHARIDE SYNTHASE"/>
    <property type="match status" value="1"/>
</dbReference>
<comment type="similarity">
    <text evidence="2">Belongs to the LpxB family.</text>
</comment>
<dbReference type="PANTHER" id="PTHR30372:SF4">
    <property type="entry name" value="LIPID-A-DISACCHARIDE SYNTHASE, MITOCHONDRIAL-RELATED"/>
    <property type="match status" value="1"/>
</dbReference>
<evidence type="ECO:0000256" key="9">
    <source>
        <dbReference type="ARBA" id="ARBA00023098"/>
    </source>
</evidence>
<evidence type="ECO:0000256" key="3">
    <source>
        <dbReference type="ARBA" id="ARBA00012687"/>
    </source>
</evidence>
<evidence type="ECO:0000256" key="2">
    <source>
        <dbReference type="ARBA" id="ARBA00007868"/>
    </source>
</evidence>
<keyword evidence="8 12" id="KW-0808">Transferase</keyword>
<dbReference type="GO" id="GO:0009245">
    <property type="term" value="P:lipid A biosynthetic process"/>
    <property type="evidence" value="ECO:0007669"/>
    <property type="project" value="UniProtKB-UniRule"/>
</dbReference>
<evidence type="ECO:0000256" key="5">
    <source>
        <dbReference type="ARBA" id="ARBA00022516"/>
    </source>
</evidence>
<keyword evidence="13" id="KW-1185">Reference proteome</keyword>
<evidence type="ECO:0000256" key="4">
    <source>
        <dbReference type="ARBA" id="ARBA00020902"/>
    </source>
</evidence>
<gene>
    <name evidence="12" type="primary">lpxB</name>
    <name evidence="12" type="ORF">NCTC13316_01395</name>
</gene>
<dbReference type="GO" id="GO:0016020">
    <property type="term" value="C:membrane"/>
    <property type="evidence" value="ECO:0007669"/>
    <property type="project" value="GOC"/>
</dbReference>
<dbReference type="AlphaFoldDB" id="A0A378JMP3"/>
<proteinExistence type="inferred from homology"/>
<evidence type="ECO:0000256" key="7">
    <source>
        <dbReference type="ARBA" id="ARBA00022676"/>
    </source>
</evidence>
<dbReference type="InterPro" id="IPR003835">
    <property type="entry name" value="Glyco_trans_19"/>
</dbReference>
<evidence type="ECO:0000313" key="13">
    <source>
        <dbReference type="Proteomes" id="UP000254794"/>
    </source>
</evidence>
<comment type="function">
    <text evidence="1">Condensation of UDP-2,3-diacylglucosamine and 2,3-diacylglucosamine-1-phosphate to form lipid A disaccharide, a precursor of lipid A, a phosphorylated glycolipid that anchors the lipopolysaccharide to the outer membrane of the cell.</text>
</comment>
<dbReference type="Pfam" id="PF02684">
    <property type="entry name" value="LpxB"/>
    <property type="match status" value="1"/>
</dbReference>
<name>A0A378JMP3_9GAMM</name>
<keyword evidence="6" id="KW-0441">Lipid A biosynthesis</keyword>
<evidence type="ECO:0000256" key="6">
    <source>
        <dbReference type="ARBA" id="ARBA00022556"/>
    </source>
</evidence>
<evidence type="ECO:0000256" key="1">
    <source>
        <dbReference type="ARBA" id="ARBA00002056"/>
    </source>
</evidence>
<reference evidence="12 13" key="1">
    <citation type="submission" date="2018-06" db="EMBL/GenBank/DDBJ databases">
        <authorList>
            <consortium name="Pathogen Informatics"/>
            <person name="Doyle S."/>
        </authorList>
    </citation>
    <scope>NUCLEOTIDE SEQUENCE [LARGE SCALE GENOMIC DNA]</scope>
    <source>
        <strain evidence="12 13">NCTC13316</strain>
    </source>
</reference>
<evidence type="ECO:0000313" key="12">
    <source>
        <dbReference type="EMBL" id="STX51300.1"/>
    </source>
</evidence>
<dbReference type="Proteomes" id="UP000254794">
    <property type="component" value="Unassembled WGS sequence"/>
</dbReference>
<comment type="catalytic activity">
    <reaction evidence="10">
        <text>a lipid X + a UDP-2-N,3-O-bis[(3R)-3-hydroxyacyl]-alpha-D-glucosamine = a lipid A disaccharide + UDP + H(+)</text>
        <dbReference type="Rhea" id="RHEA:67828"/>
        <dbReference type="ChEBI" id="CHEBI:15378"/>
        <dbReference type="ChEBI" id="CHEBI:58223"/>
        <dbReference type="ChEBI" id="CHEBI:137748"/>
        <dbReference type="ChEBI" id="CHEBI:176338"/>
        <dbReference type="ChEBI" id="CHEBI:176343"/>
        <dbReference type="EC" id="2.4.1.182"/>
    </reaction>
</comment>